<evidence type="ECO:0000256" key="1">
    <source>
        <dbReference type="SAM" id="SignalP"/>
    </source>
</evidence>
<reference evidence="3" key="1">
    <citation type="journal article" date="2016" name="Genome Announc.">
        <title>Genome sequences of three species of Hanseniaspora isolated from spontaneous wine fermentations.</title>
        <authorList>
            <person name="Sternes P.R."/>
            <person name="Lee D."/>
            <person name="Kutyna D.R."/>
            <person name="Borneman A.R."/>
        </authorList>
    </citation>
    <scope>NUCLEOTIDE SEQUENCE [LARGE SCALE GENOMIC DNA]</scope>
    <source>
        <strain evidence="3">AWRI3579</strain>
    </source>
</reference>
<proteinExistence type="predicted"/>
<gene>
    <name evidence="2" type="ORF">AWRI3579_g3380</name>
</gene>
<evidence type="ECO:0000313" key="2">
    <source>
        <dbReference type="EMBL" id="OEJ83028.1"/>
    </source>
</evidence>
<organism evidence="2 3">
    <name type="scientific">Hanseniaspora osmophila</name>
    <dbReference type="NCBI Taxonomy" id="56408"/>
    <lineage>
        <taxon>Eukaryota</taxon>
        <taxon>Fungi</taxon>
        <taxon>Dikarya</taxon>
        <taxon>Ascomycota</taxon>
        <taxon>Saccharomycotina</taxon>
        <taxon>Saccharomycetes</taxon>
        <taxon>Saccharomycodales</taxon>
        <taxon>Saccharomycodaceae</taxon>
        <taxon>Hanseniaspora</taxon>
    </lineage>
</organism>
<dbReference type="InParanoid" id="A0A1E5R815"/>
<sequence>MNIVLAKALFVSVFFYQTLCAYANKNLLENNLSISGTLLGDSMWKNNFHGTPFLLNTHTDCLKNQTFRNTWYVSTNSKLVKLAVRQGNAEQVGTVAERESLITKKSIVSFSGPPHIAPVLLPMQAATYINGVANYETHPQNFKLQILSNNAYPSNAKIKLRGRSASGAKPFYKVTRNTTRLQHSSYFNVNPKKTNYGWEIKPKENSAFSTRNLASGKYTIFGLGFYAIIYLIEVLL</sequence>
<name>A0A1E5R815_9ASCO</name>
<dbReference type="AlphaFoldDB" id="A0A1E5R815"/>
<keyword evidence="3" id="KW-1185">Reference proteome</keyword>
<evidence type="ECO:0000313" key="3">
    <source>
        <dbReference type="Proteomes" id="UP000095728"/>
    </source>
</evidence>
<feature type="chain" id="PRO_5009184666" description="Protein ROT1" evidence="1">
    <location>
        <begin position="21"/>
        <end position="236"/>
    </location>
</feature>
<dbReference type="Proteomes" id="UP000095728">
    <property type="component" value="Unassembled WGS sequence"/>
</dbReference>
<comment type="caution">
    <text evidence="2">The sequence shown here is derived from an EMBL/GenBank/DDBJ whole genome shotgun (WGS) entry which is preliminary data.</text>
</comment>
<accession>A0A1E5R815</accession>
<keyword evidence="1" id="KW-0732">Signal</keyword>
<feature type="signal peptide" evidence="1">
    <location>
        <begin position="1"/>
        <end position="20"/>
    </location>
</feature>
<protein>
    <recommendedName>
        <fullName evidence="4">Protein ROT1</fullName>
    </recommendedName>
</protein>
<evidence type="ECO:0008006" key="4">
    <source>
        <dbReference type="Google" id="ProtNLM"/>
    </source>
</evidence>
<dbReference type="EMBL" id="LPNM01000009">
    <property type="protein sequence ID" value="OEJ83028.1"/>
    <property type="molecule type" value="Genomic_DNA"/>
</dbReference>